<dbReference type="Pfam" id="PF01852">
    <property type="entry name" value="START"/>
    <property type="match status" value="1"/>
</dbReference>
<evidence type="ECO:0000256" key="1">
    <source>
        <dbReference type="ARBA" id="ARBA00001911"/>
    </source>
</evidence>
<evidence type="ECO:0000259" key="22">
    <source>
        <dbReference type="PROSITE" id="PS50848"/>
    </source>
</evidence>
<evidence type="ECO:0000256" key="5">
    <source>
        <dbReference type="ARBA" id="ARBA00012290"/>
    </source>
</evidence>
<dbReference type="CDD" id="cd00009">
    <property type="entry name" value="AAA"/>
    <property type="match status" value="1"/>
</dbReference>
<evidence type="ECO:0000256" key="3">
    <source>
        <dbReference type="ARBA" id="ARBA00005100"/>
    </source>
</evidence>
<dbReference type="GO" id="GO:0008289">
    <property type="term" value="F:lipid binding"/>
    <property type="evidence" value="ECO:0007669"/>
    <property type="project" value="InterPro"/>
</dbReference>
<dbReference type="NCBIfam" id="NF001679">
    <property type="entry name" value="PRK00440.1"/>
    <property type="match status" value="1"/>
</dbReference>
<sequence length="1044" mass="119305">MVSDSGNLPWVEKYRPSSLSDLVSQEEIVNSISKMIAEDRLPHLLFYGPPGTGKTTTILAAARKMFPLKGMKSRLLELNASDERGIDVVRNKIVSFASSQGLQDVFSATNTTSAKRPIKLVILDEADAMTKDAQNALRRIIEKYTDSTRFCIICNYLSKIIPALQSRCTRFRFAPLKQEQVMPRIDYIIKKEELNVTDDGKDALFKLSKGDMRRIINVLQSTALATDVINEKGVYSCVGYPRPNVVEKILRILLDSTIEVANQKLSEMRLRHSVALMDILDELTDKISKMDGTPKLLQILYDGLSAIEQRLSAGCSERIQIKQWKSLNDDGYKLFKLLINIHLQMKKLKEIGDDNNLNEELIENELLIKSEEILRKSEEISIIIFKSKNIFENIRQNQNKLLALQKLSEESSISENENNDEKQINTLNLLLSNEPINGPNSVFFEEVRLVANQQLQHALADVSKNNTEGWELFVEDGNLKMYKLENEIDGIVIDPLKALHCIDGVTAREFIDIFFDPFIKQEWDDTIQSCVIIEQLSPDSVFLHQVHRRIWPTATRESLFWSQRLNVSSKKSSDAFDAWMVCNKSTNREDVELSSSSAVRVKFTIAMLCQTILKNNKPIEELTRNDIQCKIVYVAEVHPGGWVPKIGVRQVYKKEYPNSKLFQVTNQFSSNIGNSSDRRQIEILEKQINELKNRLEGMERIIARKGVDRIEKFIPKNYPKVKFRNEMNRKRILITGGAGFVGSHLVDRLMLDGHEVIALDNFFTGRRRNIERWIGHPNFELVHHDVVNAFYSEVDQIYHLASPASPPHYMYNPVKTLKTNILGTLNMLGMARRVKARILFASSSEIYGDPKVSPQSELYFGYVNTIGPRSCYDEGKRVGESLLMAFYKHENVDIRIARIFNTFGPRMHIHDGRVVSNFITQSLQGMPITVYGNGNQTRSFQYISDLITGLISLMESNTTLPVNIGNPEEYSILEFAKIVKNLIGGSSKIIHTEKMTDDPQKRRPDITRAKEFLGWEPKVQMIEGLHKTIEYFKGELEQEKLLNN</sequence>
<dbReference type="EC" id="4.1.1.35" evidence="5"/>
<evidence type="ECO:0000256" key="11">
    <source>
        <dbReference type="ARBA" id="ARBA00022840"/>
    </source>
</evidence>
<dbReference type="CDD" id="cd05230">
    <property type="entry name" value="UGD_SDR_e"/>
    <property type="match status" value="1"/>
</dbReference>
<dbReference type="InterPro" id="IPR016040">
    <property type="entry name" value="NAD(P)-bd_dom"/>
</dbReference>
<dbReference type="GO" id="GO:0005524">
    <property type="term" value="F:ATP binding"/>
    <property type="evidence" value="ECO:0007669"/>
    <property type="project" value="UniProtKB-KW"/>
</dbReference>
<keyword evidence="13" id="KW-1133">Transmembrane helix</keyword>
<feature type="coiled-coil region" evidence="21">
    <location>
        <begin position="674"/>
        <end position="701"/>
    </location>
</feature>
<dbReference type="Gene3D" id="3.40.50.300">
    <property type="entry name" value="P-loop containing nucleotide triphosphate hydrolases"/>
    <property type="match status" value="1"/>
</dbReference>
<dbReference type="GO" id="GO:0048040">
    <property type="term" value="F:UDP-glucuronate decarboxylase activity"/>
    <property type="evidence" value="ECO:0007669"/>
    <property type="project" value="UniProtKB-EC"/>
</dbReference>
<evidence type="ECO:0000256" key="19">
    <source>
        <dbReference type="ARBA" id="ARBA00031585"/>
    </source>
</evidence>
<dbReference type="InterPro" id="IPR003959">
    <property type="entry name" value="ATPase_AAA_core"/>
</dbReference>
<feature type="domain" description="START" evidence="22">
    <location>
        <begin position="459"/>
        <end position="651"/>
    </location>
</feature>
<keyword evidence="21" id="KW-0175">Coiled coil</keyword>
<dbReference type="InterPro" id="IPR023393">
    <property type="entry name" value="START-like_dom_sf"/>
</dbReference>
<dbReference type="InterPro" id="IPR044516">
    <property type="entry name" value="UXS-like"/>
</dbReference>
<name>A0A915M9R7_MELJA</name>
<evidence type="ECO:0000256" key="14">
    <source>
        <dbReference type="ARBA" id="ARBA00023027"/>
    </source>
</evidence>
<dbReference type="Proteomes" id="UP000887561">
    <property type="component" value="Unplaced"/>
</dbReference>
<dbReference type="PROSITE" id="PS50848">
    <property type="entry name" value="START"/>
    <property type="match status" value="1"/>
</dbReference>
<keyword evidence="7" id="KW-0812">Transmembrane</keyword>
<dbReference type="InterPro" id="IPR008921">
    <property type="entry name" value="DNA_pol3_clamp-load_cplx_C"/>
</dbReference>
<keyword evidence="10" id="KW-0210">Decarboxylase</keyword>
<evidence type="ECO:0000256" key="17">
    <source>
        <dbReference type="ARBA" id="ARBA00023180"/>
    </source>
</evidence>
<evidence type="ECO:0000256" key="6">
    <source>
        <dbReference type="ARBA" id="ARBA00018816"/>
    </source>
</evidence>
<evidence type="ECO:0000256" key="9">
    <source>
        <dbReference type="ARBA" id="ARBA00022741"/>
    </source>
</evidence>
<evidence type="ECO:0000256" key="2">
    <source>
        <dbReference type="ARBA" id="ARBA00004447"/>
    </source>
</evidence>
<evidence type="ECO:0000256" key="7">
    <source>
        <dbReference type="ARBA" id="ARBA00022692"/>
    </source>
</evidence>
<keyword evidence="17" id="KW-0325">Glycoprotein</keyword>
<dbReference type="GO" id="GO:0016887">
    <property type="term" value="F:ATP hydrolysis activity"/>
    <property type="evidence" value="ECO:0007669"/>
    <property type="project" value="InterPro"/>
</dbReference>
<evidence type="ECO:0000256" key="15">
    <source>
        <dbReference type="ARBA" id="ARBA00023034"/>
    </source>
</evidence>
<dbReference type="GO" id="GO:0003677">
    <property type="term" value="F:DNA binding"/>
    <property type="evidence" value="ECO:0007669"/>
    <property type="project" value="InterPro"/>
</dbReference>
<keyword evidence="16" id="KW-0472">Membrane</keyword>
<dbReference type="Gene3D" id="1.10.8.60">
    <property type="match status" value="1"/>
</dbReference>
<dbReference type="GO" id="GO:0042732">
    <property type="term" value="P:D-xylose metabolic process"/>
    <property type="evidence" value="ECO:0007669"/>
    <property type="project" value="InterPro"/>
</dbReference>
<dbReference type="InterPro" id="IPR013748">
    <property type="entry name" value="Rep_factorC_C"/>
</dbReference>
<keyword evidence="18" id="KW-0456">Lyase</keyword>
<proteinExistence type="inferred from homology"/>
<dbReference type="SUPFAM" id="SSF48019">
    <property type="entry name" value="post-AAA+ oligomerization domain-like"/>
    <property type="match status" value="1"/>
</dbReference>
<keyword evidence="23" id="KW-1185">Reference proteome</keyword>
<keyword evidence="15" id="KW-0333">Golgi apparatus</keyword>
<dbReference type="InterPro" id="IPR003593">
    <property type="entry name" value="AAA+_ATPase"/>
</dbReference>
<dbReference type="SUPFAM" id="SSF55961">
    <property type="entry name" value="Bet v1-like"/>
    <property type="match status" value="1"/>
</dbReference>
<evidence type="ECO:0000256" key="13">
    <source>
        <dbReference type="ARBA" id="ARBA00022989"/>
    </source>
</evidence>
<dbReference type="InterPro" id="IPR002913">
    <property type="entry name" value="START_lipid-bd_dom"/>
</dbReference>
<dbReference type="InterPro" id="IPR047854">
    <property type="entry name" value="RFC_lid"/>
</dbReference>
<dbReference type="GO" id="GO:0070403">
    <property type="term" value="F:NAD+ binding"/>
    <property type="evidence" value="ECO:0007669"/>
    <property type="project" value="InterPro"/>
</dbReference>
<evidence type="ECO:0000256" key="4">
    <source>
        <dbReference type="ARBA" id="ARBA00007505"/>
    </source>
</evidence>
<dbReference type="WBParaSite" id="scaffold3227_cov180.g6253">
    <property type="protein sequence ID" value="scaffold3227_cov180.g6253"/>
    <property type="gene ID" value="scaffold3227_cov180.g6253"/>
</dbReference>
<dbReference type="GO" id="GO:0032580">
    <property type="term" value="C:Golgi cisterna membrane"/>
    <property type="evidence" value="ECO:0007669"/>
    <property type="project" value="UniProtKB-SubCell"/>
</dbReference>
<dbReference type="SMART" id="SM00382">
    <property type="entry name" value="AAA"/>
    <property type="match status" value="1"/>
</dbReference>
<comment type="subcellular location">
    <subcellularLocation>
        <location evidence="2">Golgi apparatus</location>
        <location evidence="2">Golgi stack membrane</location>
        <topology evidence="2">Single-pass type II membrane protein</topology>
    </subcellularLocation>
</comment>
<dbReference type="FunFam" id="1.10.8.60:FF:000028">
    <property type="entry name" value="Replication factor C subunit 5"/>
    <property type="match status" value="1"/>
</dbReference>
<evidence type="ECO:0000256" key="10">
    <source>
        <dbReference type="ARBA" id="ARBA00022793"/>
    </source>
</evidence>
<keyword evidence="11" id="KW-0067">ATP-binding</keyword>
<dbReference type="AlphaFoldDB" id="A0A915M9R7"/>
<protein>
    <recommendedName>
        <fullName evidence="6">UDP-glucuronic acid decarboxylase 1</fullName>
        <ecNumber evidence="5">4.1.1.35</ecNumber>
    </recommendedName>
    <alternativeName>
        <fullName evidence="19">UDP-glucuronate decarboxylase 1</fullName>
    </alternativeName>
</protein>
<comment type="similarity">
    <text evidence="4">Belongs to the NAD(P)-dependent epimerase/dehydratase family. UDP-glucuronic acid decarboxylase subfamily.</text>
</comment>
<dbReference type="SUPFAM" id="SSF52540">
    <property type="entry name" value="P-loop containing nucleoside triphosphate hydrolases"/>
    <property type="match status" value="1"/>
</dbReference>
<dbReference type="PANTHER" id="PTHR43078">
    <property type="entry name" value="UDP-GLUCURONIC ACID DECARBOXYLASE-RELATED"/>
    <property type="match status" value="1"/>
</dbReference>
<keyword evidence="8" id="KW-0235">DNA replication</keyword>
<comment type="pathway">
    <text evidence="3">Nucleotide-sugar biosynthesis; UDP-alpha-D-xylose biosynthesis; UDP-alpha-D-xylose from UDP-alpha-D-glucuronate: step 1/1.</text>
</comment>
<dbReference type="Gene3D" id="1.20.272.10">
    <property type="match status" value="1"/>
</dbReference>
<dbReference type="FunFam" id="3.40.50.300:FF:000129">
    <property type="entry name" value="Replication factor C subunit 5"/>
    <property type="match status" value="1"/>
</dbReference>
<organism evidence="23 24">
    <name type="scientific">Meloidogyne javanica</name>
    <name type="common">Root-knot nematode worm</name>
    <dbReference type="NCBI Taxonomy" id="6303"/>
    <lineage>
        <taxon>Eukaryota</taxon>
        <taxon>Metazoa</taxon>
        <taxon>Ecdysozoa</taxon>
        <taxon>Nematoda</taxon>
        <taxon>Chromadorea</taxon>
        <taxon>Rhabditida</taxon>
        <taxon>Tylenchina</taxon>
        <taxon>Tylenchomorpha</taxon>
        <taxon>Tylenchoidea</taxon>
        <taxon>Meloidogynidae</taxon>
        <taxon>Meloidogyninae</taxon>
        <taxon>Meloidogyne</taxon>
        <taxon>Meloidogyne incognita group</taxon>
    </lineage>
</organism>
<dbReference type="Pfam" id="PF16363">
    <property type="entry name" value="GDP_Man_Dehyd"/>
    <property type="match status" value="1"/>
</dbReference>
<accession>A0A915M9R7</accession>
<dbReference type="GO" id="GO:0006260">
    <property type="term" value="P:DNA replication"/>
    <property type="evidence" value="ECO:0007669"/>
    <property type="project" value="UniProtKB-KW"/>
</dbReference>
<evidence type="ECO:0000313" key="24">
    <source>
        <dbReference type="WBParaSite" id="scaffold3227_cov180.g6253"/>
    </source>
</evidence>
<dbReference type="Pfam" id="PF08542">
    <property type="entry name" value="Rep_fac_C"/>
    <property type="match status" value="1"/>
</dbReference>
<evidence type="ECO:0000256" key="12">
    <source>
        <dbReference type="ARBA" id="ARBA00022968"/>
    </source>
</evidence>
<dbReference type="InterPro" id="IPR036291">
    <property type="entry name" value="NAD(P)-bd_dom_sf"/>
</dbReference>
<dbReference type="Pfam" id="PF00004">
    <property type="entry name" value="AAA"/>
    <property type="match status" value="1"/>
</dbReference>
<dbReference type="PANTHER" id="PTHR43078:SF6">
    <property type="entry name" value="UDP-GLUCURONIC ACID DECARBOXYLASE 1"/>
    <property type="match status" value="1"/>
</dbReference>
<keyword evidence="12" id="KW-0735">Signal-anchor</keyword>
<evidence type="ECO:0000256" key="20">
    <source>
        <dbReference type="ARBA" id="ARBA00049410"/>
    </source>
</evidence>
<dbReference type="SUPFAM" id="SSF51735">
    <property type="entry name" value="NAD(P)-binding Rossmann-fold domains"/>
    <property type="match status" value="1"/>
</dbReference>
<evidence type="ECO:0000256" key="8">
    <source>
        <dbReference type="ARBA" id="ARBA00022705"/>
    </source>
</evidence>
<evidence type="ECO:0000256" key="18">
    <source>
        <dbReference type="ARBA" id="ARBA00023239"/>
    </source>
</evidence>
<evidence type="ECO:0000256" key="16">
    <source>
        <dbReference type="ARBA" id="ARBA00023136"/>
    </source>
</evidence>
<dbReference type="Gene3D" id="3.40.50.720">
    <property type="entry name" value="NAD(P)-binding Rossmann-like Domain"/>
    <property type="match status" value="1"/>
</dbReference>
<dbReference type="Gene3D" id="3.30.530.20">
    <property type="match status" value="1"/>
</dbReference>
<dbReference type="FunFam" id="3.40.50.720:FF:000065">
    <property type="entry name" value="UDP-glucuronic acid decarboxylase 1"/>
    <property type="match status" value="1"/>
</dbReference>
<dbReference type="SMART" id="SM00234">
    <property type="entry name" value="START"/>
    <property type="match status" value="1"/>
</dbReference>
<dbReference type="InterPro" id="IPR027417">
    <property type="entry name" value="P-loop_NTPase"/>
</dbReference>
<reference evidence="24" key="1">
    <citation type="submission" date="2022-11" db="UniProtKB">
        <authorList>
            <consortium name="WormBaseParasite"/>
        </authorList>
    </citation>
    <scope>IDENTIFICATION</scope>
</reference>
<comment type="cofactor">
    <cofactor evidence="1">
        <name>NAD(+)</name>
        <dbReference type="ChEBI" id="CHEBI:57540"/>
    </cofactor>
</comment>
<dbReference type="CDD" id="cd18140">
    <property type="entry name" value="HLD_clamp_RFC"/>
    <property type="match status" value="1"/>
</dbReference>
<comment type="catalytic activity">
    <reaction evidence="20">
        <text>UDP-alpha-D-glucuronate + H(+) = UDP-alpha-D-xylose + CO2</text>
        <dbReference type="Rhea" id="RHEA:23916"/>
        <dbReference type="ChEBI" id="CHEBI:15378"/>
        <dbReference type="ChEBI" id="CHEBI:16526"/>
        <dbReference type="ChEBI" id="CHEBI:57632"/>
        <dbReference type="ChEBI" id="CHEBI:58052"/>
        <dbReference type="EC" id="4.1.1.35"/>
    </reaction>
    <physiologicalReaction direction="left-to-right" evidence="20">
        <dbReference type="Rhea" id="RHEA:23917"/>
    </physiologicalReaction>
</comment>
<evidence type="ECO:0000256" key="21">
    <source>
        <dbReference type="SAM" id="Coils"/>
    </source>
</evidence>
<keyword evidence="9" id="KW-0547">Nucleotide-binding</keyword>
<keyword evidence="14" id="KW-0520">NAD</keyword>
<evidence type="ECO:0000313" key="23">
    <source>
        <dbReference type="Proteomes" id="UP000887561"/>
    </source>
</evidence>